<name>A0A6B0VNK7_9EURY</name>
<evidence type="ECO:0008006" key="4">
    <source>
        <dbReference type="Google" id="ProtNLM"/>
    </source>
</evidence>
<gene>
    <name evidence="2" type="ORF">GS429_10015</name>
</gene>
<dbReference type="AlphaFoldDB" id="A0A6B0VNK7"/>
<evidence type="ECO:0000313" key="2">
    <source>
        <dbReference type="EMBL" id="MXV62392.1"/>
    </source>
</evidence>
<accession>A0A6B0VNK7</accession>
<dbReference type="RefSeq" id="WP_160065120.1">
    <property type="nucleotide sequence ID" value="NZ_WUYX01000029.1"/>
</dbReference>
<proteinExistence type="predicted"/>
<protein>
    <recommendedName>
        <fullName evidence="4">PRC-barrel domain-containing protein</fullName>
    </recommendedName>
</protein>
<dbReference type="EMBL" id="WUYX01000029">
    <property type="protein sequence ID" value="MXV62392.1"/>
    <property type="molecule type" value="Genomic_DNA"/>
</dbReference>
<sequence>MTVLSKTDEGKFLMDVRGEQIGIVTEIDPLEQVAYVDPEPSLTNAWIQSLGRGSAGEDDLEIPSENVVTVTDSELRVDADLSSEAGEDDRDDDRSSE</sequence>
<feature type="region of interest" description="Disordered" evidence="1">
    <location>
        <begin position="71"/>
        <end position="97"/>
    </location>
</feature>
<evidence type="ECO:0000256" key="1">
    <source>
        <dbReference type="SAM" id="MobiDB-lite"/>
    </source>
</evidence>
<dbReference type="OrthoDB" id="229248at2157"/>
<evidence type="ECO:0000313" key="3">
    <source>
        <dbReference type="Proteomes" id="UP000434101"/>
    </source>
</evidence>
<reference evidence="2 3" key="1">
    <citation type="submission" date="2020-01" db="EMBL/GenBank/DDBJ databases">
        <title>Natronorubrum sp. JWXQ-INN 674 isolated from Inner Mongolia Autonomous Region of China.</title>
        <authorList>
            <person name="Xue Q."/>
        </authorList>
    </citation>
    <scope>NUCLEOTIDE SEQUENCE [LARGE SCALE GENOMIC DNA]</scope>
    <source>
        <strain evidence="2 3">JWXQ-INN-674</strain>
    </source>
</reference>
<dbReference type="Proteomes" id="UP000434101">
    <property type="component" value="Unassembled WGS sequence"/>
</dbReference>
<comment type="caution">
    <text evidence="2">The sequence shown here is derived from an EMBL/GenBank/DDBJ whole genome shotgun (WGS) entry which is preliminary data.</text>
</comment>
<keyword evidence="3" id="KW-1185">Reference proteome</keyword>
<organism evidence="2 3">
    <name type="scientific">Natronorubrum halalkaliphilum</name>
    <dbReference type="NCBI Taxonomy" id="2691917"/>
    <lineage>
        <taxon>Archaea</taxon>
        <taxon>Methanobacteriati</taxon>
        <taxon>Methanobacteriota</taxon>
        <taxon>Stenosarchaea group</taxon>
        <taxon>Halobacteria</taxon>
        <taxon>Halobacteriales</taxon>
        <taxon>Natrialbaceae</taxon>
        <taxon>Natronorubrum</taxon>
    </lineage>
</organism>